<evidence type="ECO:0000313" key="2">
    <source>
        <dbReference type="EMBL" id="MDD0991946.1"/>
    </source>
</evidence>
<keyword evidence="3" id="KW-1185">Reference proteome</keyword>
<protein>
    <submittedName>
        <fullName evidence="2">Uncharacterized protein</fullName>
    </submittedName>
</protein>
<sequence length="580" mass="65423">MKLHTNIKLTIGWCLSLSSKLFKNAPTATVAVQVATLASQSFLLLAFFLPIKVIILIGAEKIPHYFPESFQTVEFDQLIIILSTATALCYSMHLAFERVIAKCCSNGAKKILSKNSKLYLFHNQDTVAIQAYSRFTRAIASALFFTLSLATLTIFYKNLAIFICGYIVFTASLTILFYNSSQHIRNLLNANHSSAINLLGTIGFFLGFFYLVADFLYLSPPQNLNAIIAILILRQGLQRLTGMLQAIVALRLQYRKINALLYHAQPLIEEKTYSSDSLNQLLTPENRKNRLKEIFAQAGILGSDTLEESWHPLGIHDIYAFNVSLWVKDKKHDYLIKIFDARSSALAEQERLLLSLQNGLPTLEWLGNFKSAELDCHILKLDGRTNVTRQQIGLGLLSTAKQLLRLEPNPTLQLRFSRSHLCLEQRLCAKSTMGLRFACSTPEDKAKVELLEQSFPLILSRLEKLPRQIICLGTTSETILVSENQCFCISHWSNWRIEPLGSNWPICEITQLRDAVEHIRIARPAARDTSTQDVVLAALMFTYEYFVSRKNYAAALALLHDILECLPSSNSLQSPREVNT</sequence>
<organism evidence="2 3">
    <name type="scientific">Pseudomonas fontis</name>
    <dbReference type="NCBI Taxonomy" id="2942633"/>
    <lineage>
        <taxon>Bacteria</taxon>
        <taxon>Pseudomonadati</taxon>
        <taxon>Pseudomonadota</taxon>
        <taxon>Gammaproteobacteria</taxon>
        <taxon>Pseudomonadales</taxon>
        <taxon>Pseudomonadaceae</taxon>
        <taxon>Pseudomonas</taxon>
    </lineage>
</organism>
<dbReference type="RefSeq" id="WP_273913619.1">
    <property type="nucleotide sequence ID" value="NZ_JAMDGX010000093.1"/>
</dbReference>
<evidence type="ECO:0000256" key="1">
    <source>
        <dbReference type="SAM" id="Phobius"/>
    </source>
</evidence>
<keyword evidence="1" id="KW-1133">Transmembrane helix</keyword>
<keyword evidence="1" id="KW-0812">Transmembrane</keyword>
<accession>A0ABT5NUV1</accession>
<proteinExistence type="predicted"/>
<gene>
    <name evidence="2" type="ORF">M5G11_15525</name>
</gene>
<comment type="caution">
    <text evidence="2">The sequence shown here is derived from an EMBL/GenBank/DDBJ whole genome shotgun (WGS) entry which is preliminary data.</text>
</comment>
<reference evidence="2 3" key="1">
    <citation type="submission" date="2022-05" db="EMBL/GenBank/DDBJ databases">
        <title>Novel Pseudomonas spp. Isolated from a Rainbow Trout Aquaculture Facility.</title>
        <authorList>
            <person name="Testerman T."/>
            <person name="Graf J."/>
        </authorList>
    </citation>
    <scope>NUCLEOTIDE SEQUENCE [LARGE SCALE GENOMIC DNA]</scope>
    <source>
        <strain evidence="2 3">ID681</strain>
    </source>
</reference>
<feature type="transmembrane region" description="Helical" evidence="1">
    <location>
        <begin position="198"/>
        <end position="218"/>
    </location>
</feature>
<evidence type="ECO:0000313" key="3">
    <source>
        <dbReference type="Proteomes" id="UP001148203"/>
    </source>
</evidence>
<keyword evidence="1" id="KW-0472">Membrane</keyword>
<name>A0ABT5NUV1_9PSED</name>
<dbReference type="EMBL" id="JAMDGY010000044">
    <property type="protein sequence ID" value="MDD0991946.1"/>
    <property type="molecule type" value="Genomic_DNA"/>
</dbReference>
<feature type="transmembrane region" description="Helical" evidence="1">
    <location>
        <begin position="41"/>
        <end position="59"/>
    </location>
</feature>
<dbReference type="Proteomes" id="UP001148203">
    <property type="component" value="Unassembled WGS sequence"/>
</dbReference>
<feature type="transmembrane region" description="Helical" evidence="1">
    <location>
        <begin position="135"/>
        <end position="154"/>
    </location>
</feature>
<feature type="transmembrane region" description="Helical" evidence="1">
    <location>
        <begin position="160"/>
        <end position="178"/>
    </location>
</feature>